<dbReference type="PANTHER" id="PTHR13246">
    <property type="entry name" value="ENDO BETA N-ACETYLGLUCOSAMINIDASE"/>
    <property type="match status" value="1"/>
</dbReference>
<dbReference type="Ensembl" id="ENSBJAT00000013799.1">
    <property type="protein sequence ID" value="ENSBJAP00000013434.1"/>
    <property type="gene ID" value="ENSBJAG00000008977.1"/>
</dbReference>
<accession>A0A8C0HLU1</accession>
<feature type="region of interest" description="Disordered" evidence="1">
    <location>
        <begin position="1"/>
        <end position="20"/>
    </location>
</feature>
<evidence type="ECO:0000313" key="2">
    <source>
        <dbReference type="Ensembl" id="ENSBJAP00000013434.1"/>
    </source>
</evidence>
<evidence type="ECO:0000313" key="3">
    <source>
        <dbReference type="Proteomes" id="UP000694555"/>
    </source>
</evidence>
<dbReference type="Proteomes" id="UP000694555">
    <property type="component" value="Unplaced"/>
</dbReference>
<feature type="compositionally biased region" description="Low complexity" evidence="1">
    <location>
        <begin position="9"/>
        <end position="20"/>
    </location>
</feature>
<keyword evidence="3" id="KW-1185">Reference proteome</keyword>
<dbReference type="GO" id="GO:0033925">
    <property type="term" value="F:mannosyl-glycoprotein endo-beta-N-acetylglucosaminidase activity"/>
    <property type="evidence" value="ECO:0007669"/>
    <property type="project" value="InterPro"/>
</dbReference>
<feature type="compositionally biased region" description="Polar residues" evidence="1">
    <location>
        <begin position="83"/>
        <end position="99"/>
    </location>
</feature>
<protein>
    <submittedName>
        <fullName evidence="2">Uncharacterized protein</fullName>
    </submittedName>
</protein>
<reference evidence="2" key="1">
    <citation type="submission" date="2025-08" db="UniProtKB">
        <authorList>
            <consortium name="Ensembl"/>
        </authorList>
    </citation>
    <scope>IDENTIFICATION</scope>
</reference>
<sequence length="210" mass="22388">MVGAKQHPAPRGAGRAGAAGAAGTWQEGRAACCGAAAGPGTGSVPVCTAGPVLGHRSHPSTHVPSWDTGHPRTQAIPGHVAPSQDTQPISGYTSPSQDTHPILGHMSQSQDPRPNPRTHIPSRDMCPNPRTHSPSQDTGPHPRTHPFSFFLSSLEELLAWQPDSNDDFNVSAVPLRQPSLRSKRPRTLVCHDMRGGYLEDRYVLGGGEMW</sequence>
<feature type="region of interest" description="Disordered" evidence="1">
    <location>
        <begin position="57"/>
        <end position="146"/>
    </location>
</feature>
<dbReference type="AlphaFoldDB" id="A0A8C0HLU1"/>
<reference evidence="2" key="2">
    <citation type="submission" date="2025-09" db="UniProtKB">
        <authorList>
            <consortium name="Ensembl"/>
        </authorList>
    </citation>
    <scope>IDENTIFICATION</scope>
</reference>
<name>A0A8C0HLU1_9AVES</name>
<evidence type="ECO:0000256" key="1">
    <source>
        <dbReference type="SAM" id="MobiDB-lite"/>
    </source>
</evidence>
<dbReference type="PANTHER" id="PTHR13246:SF1">
    <property type="entry name" value="CYTOSOLIC ENDO-BETA-N-ACETYLGLUCOSAMINIDASE"/>
    <property type="match status" value="1"/>
</dbReference>
<organism evidence="2 3">
    <name type="scientific">Buteo japonicus</name>
    <dbReference type="NCBI Taxonomy" id="224669"/>
    <lineage>
        <taxon>Eukaryota</taxon>
        <taxon>Metazoa</taxon>
        <taxon>Chordata</taxon>
        <taxon>Craniata</taxon>
        <taxon>Vertebrata</taxon>
        <taxon>Euteleostomi</taxon>
        <taxon>Archelosauria</taxon>
        <taxon>Archosauria</taxon>
        <taxon>Dinosauria</taxon>
        <taxon>Saurischia</taxon>
        <taxon>Theropoda</taxon>
        <taxon>Coelurosauria</taxon>
        <taxon>Aves</taxon>
        <taxon>Neognathae</taxon>
        <taxon>Neoaves</taxon>
        <taxon>Telluraves</taxon>
        <taxon>Accipitrimorphae</taxon>
        <taxon>Accipitriformes</taxon>
        <taxon>Accipitridae</taxon>
        <taxon>Accipitrinae</taxon>
        <taxon>Buteo</taxon>
    </lineage>
</organism>
<dbReference type="Gene3D" id="3.20.20.80">
    <property type="entry name" value="Glycosidases"/>
    <property type="match status" value="1"/>
</dbReference>
<proteinExistence type="predicted"/>
<dbReference type="InterPro" id="IPR032979">
    <property type="entry name" value="ENGase"/>
</dbReference>